<accession>E8N4N6</accession>
<dbReference type="AlphaFoldDB" id="E8N4N6"/>
<feature type="chain" id="PRO_5003228660" description="Sortase" evidence="1">
    <location>
        <begin position="25"/>
        <end position="232"/>
    </location>
</feature>
<organism evidence="2 3">
    <name type="scientific">Anaerolinea thermophila (strain DSM 14523 / JCM 11388 / NBRC 100420 / UNI-1)</name>
    <dbReference type="NCBI Taxonomy" id="926569"/>
    <lineage>
        <taxon>Bacteria</taxon>
        <taxon>Bacillati</taxon>
        <taxon>Chloroflexota</taxon>
        <taxon>Anaerolineae</taxon>
        <taxon>Anaerolineales</taxon>
        <taxon>Anaerolineaceae</taxon>
        <taxon>Anaerolinea</taxon>
    </lineage>
</organism>
<dbReference type="STRING" id="926569.ANT_13720"/>
<dbReference type="Proteomes" id="UP000008922">
    <property type="component" value="Chromosome"/>
</dbReference>
<evidence type="ECO:0000256" key="1">
    <source>
        <dbReference type="SAM" id="SignalP"/>
    </source>
</evidence>
<evidence type="ECO:0000313" key="2">
    <source>
        <dbReference type="EMBL" id="BAJ63400.1"/>
    </source>
</evidence>
<dbReference type="HOGENOM" id="CLU_1192805_0_0_0"/>
<dbReference type="KEGG" id="atm:ANT_13720"/>
<evidence type="ECO:0008006" key="4">
    <source>
        <dbReference type="Google" id="ProtNLM"/>
    </source>
</evidence>
<dbReference type="EMBL" id="AP012029">
    <property type="protein sequence ID" value="BAJ63400.1"/>
    <property type="molecule type" value="Genomic_DNA"/>
</dbReference>
<keyword evidence="1" id="KW-0732">Signal</keyword>
<sequence>MKKFLWFYLVFLLFFLSPSHPTFLGVPKTGGESSDTQENRFVSDLRTFQKQIDSDKAFAGLFAPDVFAYPVVLQPQNAHAFVSSRPDELTYFALAEKFGSVGLLAHNTLAGKDFFSLKAGDEVGYYQRGVWQWYRVEQILQFQALTPESPTSDFRDLEHPERVLSASALFQEIYAQPGKLILQTCVARGQIDSWGRLFIVAAPISSTETKFDALQIFSANPSSLLEAVPTPR</sequence>
<reference evidence="2 3" key="1">
    <citation type="submission" date="2010-12" db="EMBL/GenBank/DDBJ databases">
        <title>Whole genome sequence of Anaerolinea thermophila UNI-1.</title>
        <authorList>
            <person name="Narita-Yamada S."/>
            <person name="Kishi E."/>
            <person name="Watanabe Y."/>
            <person name="Takasaki K."/>
            <person name="Ankai A."/>
            <person name="Oguchi A."/>
            <person name="Fukui S."/>
            <person name="Takahashi M."/>
            <person name="Yashiro I."/>
            <person name="Hosoyama A."/>
            <person name="Sekiguchi Y."/>
            <person name="Hanada S."/>
            <person name="Fujita N."/>
        </authorList>
    </citation>
    <scope>NUCLEOTIDE SEQUENCE [LARGE SCALE GENOMIC DNA]</scope>
    <source>
        <strain evidence="3">DSM 14523 / JCM 11388 / NBRC 100420 / UNI-1</strain>
    </source>
</reference>
<dbReference type="RefSeq" id="WP_013559784.1">
    <property type="nucleotide sequence ID" value="NC_014960.1"/>
</dbReference>
<proteinExistence type="predicted"/>
<name>E8N4N6_ANATU</name>
<keyword evidence="3" id="KW-1185">Reference proteome</keyword>
<dbReference type="OrthoDB" id="164237at2"/>
<dbReference type="InParanoid" id="E8N4N6"/>
<gene>
    <name evidence="2" type="ordered locus">ANT_13720</name>
</gene>
<feature type="signal peptide" evidence="1">
    <location>
        <begin position="1"/>
        <end position="24"/>
    </location>
</feature>
<evidence type="ECO:0000313" key="3">
    <source>
        <dbReference type="Proteomes" id="UP000008922"/>
    </source>
</evidence>
<protein>
    <recommendedName>
        <fullName evidence="4">Sortase</fullName>
    </recommendedName>
</protein>